<dbReference type="SUPFAM" id="SSF56815">
    <property type="entry name" value="Sec1/munc18-like (SM) proteins"/>
    <property type="match status" value="1"/>
</dbReference>
<evidence type="ECO:0000313" key="4">
    <source>
        <dbReference type="Proteomes" id="UP000494163"/>
    </source>
</evidence>
<dbReference type="SMR" id="A0A0M4EVZ8"/>
<dbReference type="InterPro" id="IPR036045">
    <property type="entry name" value="Sec1-like_sf"/>
</dbReference>
<evidence type="ECO:0000313" key="3">
    <source>
        <dbReference type="EMBL" id="ALC49535.1"/>
    </source>
</evidence>
<dbReference type="Gene3D" id="3.40.50.1910">
    <property type="match status" value="3"/>
</dbReference>
<keyword evidence="2" id="KW-0472">Membrane</keyword>
<dbReference type="PANTHER" id="PTHR11679">
    <property type="entry name" value="VESICLE PROTEIN SORTING-ASSOCIATED"/>
    <property type="match status" value="1"/>
</dbReference>
<keyword evidence="2" id="KW-0812">Transmembrane</keyword>
<reference evidence="3 4" key="1">
    <citation type="submission" date="2015-08" db="EMBL/GenBank/DDBJ databases">
        <title>Ancestral chromatin configuration constrains chromatin evolution on differentiating sex chromosomes in Drosophila.</title>
        <authorList>
            <person name="Zhou Q."/>
            <person name="Bachtrog D."/>
        </authorList>
    </citation>
    <scope>NUCLEOTIDE SEQUENCE [LARGE SCALE GENOMIC DNA]</scope>
    <source>
        <tissue evidence="3">Whole larvae</tissue>
    </source>
</reference>
<dbReference type="InterPro" id="IPR001619">
    <property type="entry name" value="Sec1-like"/>
</dbReference>
<keyword evidence="4" id="KW-1185">Reference proteome</keyword>
<accession>A0A0M4EVZ8</accession>
<comment type="similarity">
    <text evidence="1">Belongs to the STXBP/unc-18/SEC1 family.</text>
</comment>
<evidence type="ECO:0000256" key="1">
    <source>
        <dbReference type="ARBA" id="ARBA00009884"/>
    </source>
</evidence>
<evidence type="ECO:0000256" key="2">
    <source>
        <dbReference type="SAM" id="Phobius"/>
    </source>
</evidence>
<dbReference type="EMBL" id="CP012528">
    <property type="protein sequence ID" value="ALC49535.1"/>
    <property type="molecule type" value="Genomic_DNA"/>
</dbReference>
<dbReference type="AlphaFoldDB" id="A0A0M4EVZ8"/>
<feature type="transmembrane region" description="Helical" evidence="2">
    <location>
        <begin position="562"/>
        <end position="583"/>
    </location>
</feature>
<protein>
    <submittedName>
        <fullName evidence="3">Car</fullName>
    </submittedName>
</protein>
<name>A0A0M4EVZ8_DROBS</name>
<proteinExistence type="inferred from homology"/>
<dbReference type="Proteomes" id="UP000494163">
    <property type="component" value="Chromosome X"/>
</dbReference>
<dbReference type="InterPro" id="IPR043154">
    <property type="entry name" value="Sec-1-like_dom1"/>
</dbReference>
<dbReference type="InterPro" id="IPR027482">
    <property type="entry name" value="Sec1-like_dom2"/>
</dbReference>
<dbReference type="STRING" id="30019.A0A0M4EVZ8"/>
<dbReference type="InterPro" id="IPR043155">
    <property type="entry name" value="VPS33_dom3b"/>
</dbReference>
<dbReference type="Gene3D" id="1.25.40.850">
    <property type="match status" value="1"/>
</dbReference>
<sequence length="612" mass="69530">MFPHLKSARVNLQLLQEAACRQLVQQLTLIEGSKVIVLDDAMIGPLGLITKPKLFSDRGIRLLPLKPEIRVPKEIRNIIYILRPQVSLMETLVTQVKANMLNGRQFHLYFVPRLSCLCIKQLENKDVLTAFGRIDELPWNFFPLEYDVVSMEMPHSYREVTIEGDFSCLFQAATGLVQLQRLYGRIPKIYGKGVQAQLVWEKAKQLAIDEKTLYNADRGAIDQLILLDRGIDLMSTLATQLTYEGLIDEFYGIRQNQLSLPGEHFSSYNAADMANDYGTGVQERLLATSDRKLIMLHSGEHLYSELRNRNFNEVRNVLARKVREIQLHMSVSREDQSVQEIKVLVERLPQLMKLKEATSVHTTIAELIDRQIKVDSFGEDLVAEQDYMNCEDIDRPSAYIDDLIARRTDLRTVLRLICMQCAAGSGFKERVLTHYKRELVHVYGLEVLLTLRHLEKAGLIRLQTESRAYAVLRKTLRLTLEGNPEINPTDISYVHSFYAPLTARLVEHSLRPLGWQTLKSQITNLPGPTFEDFQVQLIGIGGRHAAAAGSKGDGYMLHSRRVVLVFIVGGITFAEIAALRFLAAQEDNNVEFLIASTKIINKHTFLDSLMSS</sequence>
<dbReference type="Gene3D" id="3.40.50.2060">
    <property type="match status" value="1"/>
</dbReference>
<organism evidence="3 4">
    <name type="scientific">Drosophila busckii</name>
    <name type="common">Fruit fly</name>
    <dbReference type="NCBI Taxonomy" id="30019"/>
    <lineage>
        <taxon>Eukaryota</taxon>
        <taxon>Metazoa</taxon>
        <taxon>Ecdysozoa</taxon>
        <taxon>Arthropoda</taxon>
        <taxon>Hexapoda</taxon>
        <taxon>Insecta</taxon>
        <taxon>Pterygota</taxon>
        <taxon>Neoptera</taxon>
        <taxon>Endopterygota</taxon>
        <taxon>Diptera</taxon>
        <taxon>Brachycera</taxon>
        <taxon>Muscomorpha</taxon>
        <taxon>Ephydroidea</taxon>
        <taxon>Drosophilidae</taxon>
        <taxon>Drosophila</taxon>
    </lineage>
</organism>
<keyword evidence="2" id="KW-1133">Transmembrane helix</keyword>
<dbReference type="GO" id="GO:0016192">
    <property type="term" value="P:vesicle-mediated transport"/>
    <property type="evidence" value="ECO:0007669"/>
    <property type="project" value="InterPro"/>
</dbReference>
<dbReference type="Pfam" id="PF00995">
    <property type="entry name" value="Sec1"/>
    <property type="match status" value="1"/>
</dbReference>
<dbReference type="OrthoDB" id="10262287at2759"/>
<dbReference type="PIRSF" id="PIRSF005715">
    <property type="entry name" value="VPS45_Sec1"/>
    <property type="match status" value="1"/>
</dbReference>
<gene>
    <name evidence="3" type="ORF">Dbus_chrXg1391</name>
</gene>
<dbReference type="OMA" id="EFHIFFV"/>